<evidence type="ECO:0000259" key="3">
    <source>
        <dbReference type="Pfam" id="PF25473"/>
    </source>
</evidence>
<reference evidence="4 5" key="1">
    <citation type="submission" date="2024-06" db="EMBL/GenBank/DDBJ databases">
        <authorList>
            <person name="Pan Q."/>
            <person name="Wen M."/>
            <person name="Jouanno E."/>
            <person name="Zahm M."/>
            <person name="Klopp C."/>
            <person name="Cabau C."/>
            <person name="Louis A."/>
            <person name="Berthelot C."/>
            <person name="Parey E."/>
            <person name="Roest Crollius H."/>
            <person name="Montfort J."/>
            <person name="Robinson-Rechavi M."/>
            <person name="Bouchez O."/>
            <person name="Lampietro C."/>
            <person name="Lopez Roques C."/>
            <person name="Donnadieu C."/>
            <person name="Postlethwait J."/>
            <person name="Bobe J."/>
            <person name="Verreycken H."/>
            <person name="Guiguen Y."/>
        </authorList>
    </citation>
    <scope>NUCLEOTIDE SEQUENCE [LARGE SCALE GENOMIC DNA]</scope>
    <source>
        <strain evidence="4">Up_M1</strain>
        <tissue evidence="4">Testis</tissue>
    </source>
</reference>
<proteinExistence type="predicted"/>
<keyword evidence="2" id="KW-0732">Signal</keyword>
<feature type="region of interest" description="Disordered" evidence="1">
    <location>
        <begin position="166"/>
        <end position="187"/>
    </location>
</feature>
<dbReference type="PANTHER" id="PTHR21845:SF2">
    <property type="entry name" value="MATRIX-REMODELING-ASSOCIATED PROTEIN 7"/>
    <property type="match status" value="1"/>
</dbReference>
<evidence type="ECO:0000256" key="2">
    <source>
        <dbReference type="SAM" id="SignalP"/>
    </source>
</evidence>
<dbReference type="Proteomes" id="UP001557470">
    <property type="component" value="Unassembled WGS sequence"/>
</dbReference>
<accession>A0ABD0VVW8</accession>
<name>A0ABD0VVW8_UMBPY</name>
<dbReference type="EMBL" id="JAGEUA010000031">
    <property type="protein sequence ID" value="KAL0961634.1"/>
    <property type="molecule type" value="Genomic_DNA"/>
</dbReference>
<feature type="compositionally biased region" description="Polar residues" evidence="1">
    <location>
        <begin position="166"/>
        <end position="176"/>
    </location>
</feature>
<feature type="chain" id="PRO_5044757233" description="Matrix-remodeling-associated protein 7 helical domain-containing protein" evidence="2">
    <location>
        <begin position="31"/>
        <end position="251"/>
    </location>
</feature>
<dbReference type="AlphaFoldDB" id="A0ABD0VVW8"/>
<gene>
    <name evidence="4" type="ORF">UPYG_G00353630</name>
</gene>
<keyword evidence="5" id="KW-1185">Reference proteome</keyword>
<evidence type="ECO:0000256" key="1">
    <source>
        <dbReference type="SAM" id="MobiDB-lite"/>
    </source>
</evidence>
<comment type="caution">
    <text evidence="4">The sequence shown here is derived from an EMBL/GenBank/DDBJ whole genome shotgun (WGS) entry which is preliminary data.</text>
</comment>
<dbReference type="Pfam" id="PF25473">
    <property type="entry name" value="MXRA7_helical"/>
    <property type="match status" value="1"/>
</dbReference>
<organism evidence="4 5">
    <name type="scientific">Umbra pygmaea</name>
    <name type="common">Eastern mudminnow</name>
    <dbReference type="NCBI Taxonomy" id="75934"/>
    <lineage>
        <taxon>Eukaryota</taxon>
        <taxon>Metazoa</taxon>
        <taxon>Chordata</taxon>
        <taxon>Craniata</taxon>
        <taxon>Vertebrata</taxon>
        <taxon>Euteleostomi</taxon>
        <taxon>Actinopterygii</taxon>
        <taxon>Neopterygii</taxon>
        <taxon>Teleostei</taxon>
        <taxon>Protacanthopterygii</taxon>
        <taxon>Esociformes</taxon>
        <taxon>Umbridae</taxon>
        <taxon>Umbra</taxon>
    </lineage>
</organism>
<feature type="signal peptide" evidence="2">
    <location>
        <begin position="1"/>
        <end position="30"/>
    </location>
</feature>
<evidence type="ECO:0000313" key="4">
    <source>
        <dbReference type="EMBL" id="KAL0961634.1"/>
    </source>
</evidence>
<feature type="domain" description="Matrix-remodeling-associated protein 7 helical" evidence="3">
    <location>
        <begin position="190"/>
        <end position="250"/>
    </location>
</feature>
<dbReference type="InterPro" id="IPR057534">
    <property type="entry name" value="MXRA7_helical"/>
</dbReference>
<dbReference type="InterPro" id="IPR026622">
    <property type="entry name" value="Mxra7"/>
</dbReference>
<dbReference type="PANTHER" id="PTHR21845">
    <property type="entry name" value="TRANSMEMBRANE ANCHOR PROTEIN 1"/>
    <property type="match status" value="1"/>
</dbReference>
<sequence length="251" mass="27458">MDFSFLFPAVIFTLLALLLMTALFNSNVTASSLGSAAFNSNQSLDGSFSQCRREEGNARLVKSGLLVNLTESKWTAGPTSVDEPGKVDTECLSVGKITDPVSGDIETVLQEKRKAAEVGTHAAHAEKECLTSNSASAPVDIPGTDVGDLHYPEKSLQCPFYYQQTGGTTKSAQDSTNIEEVDTDSGPLKYVPGMLRTSQMEKMMTKEELEEEQRVQREQLAAIFQLLKENQETFGDVSEGDVEEQLRLYNI</sequence>
<evidence type="ECO:0000313" key="5">
    <source>
        <dbReference type="Proteomes" id="UP001557470"/>
    </source>
</evidence>
<protein>
    <recommendedName>
        <fullName evidence="3">Matrix-remodeling-associated protein 7 helical domain-containing protein</fullName>
    </recommendedName>
</protein>